<evidence type="ECO:0000313" key="2">
    <source>
        <dbReference type="Proteomes" id="UP000593574"/>
    </source>
</evidence>
<sequence>MLPLFSVEFWVQFHDFPPGLMSEAMARQFVVFLG</sequence>
<dbReference type="Proteomes" id="UP000593574">
    <property type="component" value="Unassembled WGS sequence"/>
</dbReference>
<gene>
    <name evidence="1" type="ORF">Golax_011347</name>
</gene>
<protein>
    <recommendedName>
        <fullName evidence="3">DUF4283 domain-containing protein</fullName>
    </recommendedName>
</protein>
<reference evidence="1 2" key="1">
    <citation type="journal article" date="2019" name="Genome Biol. Evol.">
        <title>Insights into the evolution of the New World diploid cottons (Gossypium, subgenus Houzingenia) based on genome sequencing.</title>
        <authorList>
            <person name="Grover C.E."/>
            <person name="Arick M.A. 2nd"/>
            <person name="Thrash A."/>
            <person name="Conover J.L."/>
            <person name="Sanders W.S."/>
            <person name="Peterson D.G."/>
            <person name="Frelichowski J.E."/>
            <person name="Scheffler J.A."/>
            <person name="Scheffler B.E."/>
            <person name="Wendel J.F."/>
        </authorList>
    </citation>
    <scope>NUCLEOTIDE SEQUENCE [LARGE SCALE GENOMIC DNA]</scope>
    <source>
        <strain evidence="1">4</strain>
        <tissue evidence="1">Leaf</tissue>
    </source>
</reference>
<evidence type="ECO:0008006" key="3">
    <source>
        <dbReference type="Google" id="ProtNLM"/>
    </source>
</evidence>
<comment type="caution">
    <text evidence="1">The sequence shown here is derived from an EMBL/GenBank/DDBJ whole genome shotgun (WGS) entry which is preliminary data.</text>
</comment>
<evidence type="ECO:0000313" key="1">
    <source>
        <dbReference type="EMBL" id="MBA0712234.1"/>
    </source>
</evidence>
<accession>A0A7J8ZLM0</accession>
<dbReference type="EMBL" id="JABEZV010000006">
    <property type="protein sequence ID" value="MBA0712234.1"/>
    <property type="molecule type" value="Genomic_DNA"/>
</dbReference>
<keyword evidence="2" id="KW-1185">Reference proteome</keyword>
<organism evidence="1 2">
    <name type="scientific">Gossypium laxum</name>
    <dbReference type="NCBI Taxonomy" id="34288"/>
    <lineage>
        <taxon>Eukaryota</taxon>
        <taxon>Viridiplantae</taxon>
        <taxon>Streptophyta</taxon>
        <taxon>Embryophyta</taxon>
        <taxon>Tracheophyta</taxon>
        <taxon>Spermatophyta</taxon>
        <taxon>Magnoliopsida</taxon>
        <taxon>eudicotyledons</taxon>
        <taxon>Gunneridae</taxon>
        <taxon>Pentapetalae</taxon>
        <taxon>rosids</taxon>
        <taxon>malvids</taxon>
        <taxon>Malvales</taxon>
        <taxon>Malvaceae</taxon>
        <taxon>Malvoideae</taxon>
        <taxon>Gossypium</taxon>
    </lineage>
</organism>
<dbReference type="AlphaFoldDB" id="A0A7J8ZLM0"/>
<feature type="non-terminal residue" evidence="1">
    <location>
        <position position="34"/>
    </location>
</feature>
<proteinExistence type="predicted"/>
<name>A0A7J8ZLM0_9ROSI</name>